<evidence type="ECO:0000313" key="5">
    <source>
        <dbReference type="Proteomes" id="UP001592581"/>
    </source>
</evidence>
<comment type="similarity">
    <text evidence="1">Belongs to the serpin family.</text>
</comment>
<evidence type="ECO:0000313" key="4">
    <source>
        <dbReference type="EMBL" id="MFC1438936.1"/>
    </source>
</evidence>
<dbReference type="InterPro" id="IPR036186">
    <property type="entry name" value="Serpin_sf"/>
</dbReference>
<feature type="domain" description="Serpin" evidence="3">
    <location>
        <begin position="61"/>
        <end position="424"/>
    </location>
</feature>
<proteinExistence type="inferred from homology"/>
<dbReference type="SMART" id="SM00093">
    <property type="entry name" value="SERPIN"/>
    <property type="match status" value="1"/>
</dbReference>
<dbReference type="PANTHER" id="PTHR11461">
    <property type="entry name" value="SERINE PROTEASE INHIBITOR, SERPIN"/>
    <property type="match status" value="1"/>
</dbReference>
<evidence type="ECO:0000256" key="2">
    <source>
        <dbReference type="SAM" id="SignalP"/>
    </source>
</evidence>
<name>A0ABV6XKZ8_9ACTN</name>
<dbReference type="Pfam" id="PF00079">
    <property type="entry name" value="Serpin"/>
    <property type="match status" value="1"/>
</dbReference>
<dbReference type="Gene3D" id="2.30.39.10">
    <property type="entry name" value="Alpha-1-antitrypsin, domain 1"/>
    <property type="match status" value="1"/>
</dbReference>
<protein>
    <submittedName>
        <fullName evidence="4">Serpin family protein</fullName>
    </submittedName>
</protein>
<organism evidence="4 5">
    <name type="scientific">Streptacidiphilus jeojiensis</name>
    <dbReference type="NCBI Taxonomy" id="3229225"/>
    <lineage>
        <taxon>Bacteria</taxon>
        <taxon>Bacillati</taxon>
        <taxon>Actinomycetota</taxon>
        <taxon>Actinomycetes</taxon>
        <taxon>Kitasatosporales</taxon>
        <taxon>Streptomycetaceae</taxon>
        <taxon>Streptacidiphilus</taxon>
    </lineage>
</organism>
<dbReference type="CDD" id="cd19590">
    <property type="entry name" value="serpin_thermopin-like"/>
    <property type="match status" value="1"/>
</dbReference>
<comment type="caution">
    <text evidence="4">The sequence shown here is derived from an EMBL/GenBank/DDBJ whole genome shotgun (WGS) entry which is preliminary data.</text>
</comment>
<reference evidence="4 5" key="1">
    <citation type="submission" date="2024-06" db="EMBL/GenBank/DDBJ databases">
        <authorList>
            <person name="Lee S.D."/>
        </authorList>
    </citation>
    <scope>NUCLEOTIDE SEQUENCE [LARGE SCALE GENOMIC DNA]</scope>
    <source>
        <strain evidence="4 5">N1-10</strain>
    </source>
</reference>
<dbReference type="InterPro" id="IPR023795">
    <property type="entry name" value="Serpin_CS"/>
</dbReference>
<keyword evidence="5" id="KW-1185">Reference proteome</keyword>
<dbReference type="Proteomes" id="UP001592581">
    <property type="component" value="Unassembled WGS sequence"/>
</dbReference>
<dbReference type="PANTHER" id="PTHR11461:SF211">
    <property type="entry name" value="GH10112P-RELATED"/>
    <property type="match status" value="1"/>
</dbReference>
<dbReference type="InterPro" id="IPR042178">
    <property type="entry name" value="Serpin_sf_1"/>
</dbReference>
<gene>
    <name evidence="4" type="ORF">ABUW04_11750</name>
</gene>
<dbReference type="SUPFAM" id="SSF56574">
    <property type="entry name" value="Serpins"/>
    <property type="match status" value="1"/>
</dbReference>
<evidence type="ECO:0000259" key="3">
    <source>
        <dbReference type="SMART" id="SM00093"/>
    </source>
</evidence>
<dbReference type="PROSITE" id="PS00284">
    <property type="entry name" value="SERPIN"/>
    <property type="match status" value="1"/>
</dbReference>
<accession>A0ABV6XKZ8</accession>
<keyword evidence="2" id="KW-0732">Signal</keyword>
<dbReference type="Gene3D" id="3.30.497.10">
    <property type="entry name" value="Antithrombin, subunit I, domain 2"/>
    <property type="match status" value="1"/>
</dbReference>
<feature type="signal peptide" evidence="2">
    <location>
        <begin position="1"/>
        <end position="21"/>
    </location>
</feature>
<sequence>MSGLLLAAALTVLTGCGSANSSGGNNDRTADGTLVRVSAAAAVAPAADRQAAAAGGTALGLDLLRQLAGSNNQAGKQNLAVSPASLQGALALLLPGAQGATADEIRKLLGTRLSAAEYAAALGTLRRDEQAQAAKDHNQLSYADDLWAQQGLKLDRTYLRTLAAAFATGVHTADFAHHADQATDAINATVSQETRKMITKLFDQGALGSDTRLVLTDALYLHADWASPFDPNQTSQADFHLADGSTVPVETMRSEHYVSTASIPGWQAAELPYQGGHLAMDLLLPDSATSTRLPTGAQLAAAVAALGSSHQQAGIHLPKFHFEYGGELSGALRALGMRTAFTGDADLGAITTDHTPLHVTTVVQRTKVDVDERGTTAAAATGVGVGMGAVAPARIQLDFDHPFVFAVRDTTTGQILFLGQVLDPLAS</sequence>
<feature type="chain" id="PRO_5046123299" evidence="2">
    <location>
        <begin position="22"/>
        <end position="427"/>
    </location>
</feature>
<dbReference type="EMBL" id="JBEUKS010000003">
    <property type="protein sequence ID" value="MFC1438936.1"/>
    <property type="molecule type" value="Genomic_DNA"/>
</dbReference>
<evidence type="ECO:0000256" key="1">
    <source>
        <dbReference type="RuleBase" id="RU000411"/>
    </source>
</evidence>
<dbReference type="InterPro" id="IPR000215">
    <property type="entry name" value="Serpin_fam"/>
</dbReference>
<dbReference type="InterPro" id="IPR023796">
    <property type="entry name" value="Serpin_dom"/>
</dbReference>
<dbReference type="InterPro" id="IPR042185">
    <property type="entry name" value="Serpin_sf_2"/>
</dbReference>
<dbReference type="RefSeq" id="WP_380564454.1">
    <property type="nucleotide sequence ID" value="NZ_JBEUKS010000003.1"/>
</dbReference>